<reference evidence="2" key="1">
    <citation type="submission" date="2021-06" db="EMBL/GenBank/DDBJ databases">
        <authorList>
            <consortium name="DOE Joint Genome Institute"/>
            <person name="Mondo S.J."/>
            <person name="Amses K.R."/>
            <person name="Simmons D.R."/>
            <person name="Longcore J.E."/>
            <person name="Seto K."/>
            <person name="Alves G.H."/>
            <person name="Bonds A.E."/>
            <person name="Quandt C.A."/>
            <person name="Davis W.J."/>
            <person name="Chang Y."/>
            <person name="Letcher P.M."/>
            <person name="Powell M.J."/>
            <person name="Kuo A."/>
            <person name="Labutti K."/>
            <person name="Pangilinan J."/>
            <person name="Andreopoulos W."/>
            <person name="Tritt A."/>
            <person name="Riley R."/>
            <person name="Hundley H."/>
            <person name="Johnson J."/>
            <person name="Lipzen A."/>
            <person name="Barry K."/>
            <person name="Berbee M.L."/>
            <person name="Buchler N.E."/>
            <person name="Grigoriev I.V."/>
            <person name="Spatafora J.W."/>
            <person name="Stajich J.E."/>
            <person name="James T.Y."/>
        </authorList>
    </citation>
    <scope>NUCLEOTIDE SEQUENCE</scope>
    <source>
        <strain evidence="2">AG</strain>
    </source>
</reference>
<dbReference type="AlphaFoldDB" id="A0AAD5HHK4"/>
<evidence type="ECO:0000313" key="3">
    <source>
        <dbReference type="Proteomes" id="UP001206595"/>
    </source>
</evidence>
<proteinExistence type="predicted"/>
<name>A0AAD5HHK4_UMBRA</name>
<reference evidence="2" key="2">
    <citation type="journal article" date="2022" name="Proc. Natl. Acad. Sci. U.S.A.">
        <title>Diploid-dominant life cycles characterize the early evolution of Fungi.</title>
        <authorList>
            <person name="Amses K.R."/>
            <person name="Simmons D.R."/>
            <person name="Longcore J.E."/>
            <person name="Mondo S.J."/>
            <person name="Seto K."/>
            <person name="Jeronimo G.H."/>
            <person name="Bonds A.E."/>
            <person name="Quandt C.A."/>
            <person name="Davis W.J."/>
            <person name="Chang Y."/>
            <person name="Federici B.A."/>
            <person name="Kuo A."/>
            <person name="LaButti K."/>
            <person name="Pangilinan J."/>
            <person name="Andreopoulos W."/>
            <person name="Tritt A."/>
            <person name="Riley R."/>
            <person name="Hundley H."/>
            <person name="Johnson J."/>
            <person name="Lipzen A."/>
            <person name="Barry K."/>
            <person name="Lang B.F."/>
            <person name="Cuomo C.A."/>
            <person name="Buchler N.E."/>
            <person name="Grigoriev I.V."/>
            <person name="Spatafora J.W."/>
            <person name="Stajich J.E."/>
            <person name="James T.Y."/>
        </authorList>
    </citation>
    <scope>NUCLEOTIDE SEQUENCE</scope>
    <source>
        <strain evidence="2">AG</strain>
    </source>
</reference>
<keyword evidence="3" id="KW-1185">Reference proteome</keyword>
<dbReference type="GeneID" id="75919006"/>
<feature type="transmembrane region" description="Helical" evidence="1">
    <location>
        <begin position="20"/>
        <end position="36"/>
    </location>
</feature>
<evidence type="ECO:0000256" key="1">
    <source>
        <dbReference type="SAM" id="Phobius"/>
    </source>
</evidence>
<dbReference type="EMBL" id="MU620897">
    <property type="protein sequence ID" value="KAI8583169.1"/>
    <property type="molecule type" value="Genomic_DNA"/>
</dbReference>
<accession>A0AAD5HHK4</accession>
<dbReference type="RefSeq" id="XP_051448173.1">
    <property type="nucleotide sequence ID" value="XM_051593664.1"/>
</dbReference>
<organism evidence="2 3">
    <name type="scientific">Umbelopsis ramanniana AG</name>
    <dbReference type="NCBI Taxonomy" id="1314678"/>
    <lineage>
        <taxon>Eukaryota</taxon>
        <taxon>Fungi</taxon>
        <taxon>Fungi incertae sedis</taxon>
        <taxon>Mucoromycota</taxon>
        <taxon>Mucoromycotina</taxon>
        <taxon>Umbelopsidomycetes</taxon>
        <taxon>Umbelopsidales</taxon>
        <taxon>Umbelopsidaceae</taxon>
        <taxon>Umbelopsis</taxon>
    </lineage>
</organism>
<dbReference type="Proteomes" id="UP001206595">
    <property type="component" value="Unassembled WGS sequence"/>
</dbReference>
<keyword evidence="1" id="KW-1133">Transmembrane helix</keyword>
<keyword evidence="1" id="KW-0812">Transmembrane</keyword>
<sequence>MLNLCKLRGIRYRHHNYKIGYSVTLLCIIMLLLYKYQPAIITSTEELSEVNKFTATWRKYDCANTPVPTRYFDKTNFSLRGLNSTASLWLTAVSKRSPIHVKPGQPFCVRVAVPPTNFGQNHGAPLPPVKLNDSDEADTLVVWAYSEVTGIRKVLDMKPWAGYRRHMNDGDMAKTNFSLPRDTFRIYEAEVQLYDASYYQFDGFVERRLEGSTTPWRIQKSQDMVLVEGLRLPHKWSLESRLSLPLCYGSDHNGRWVAKEKIEFGPTMRPLKKKSAVFTVQRNDDQVAWVPYECRHKVMKLQAIRTCLQRTAKKVHWYIDNEDRGVYLRKFWSHGRWCSRQDAWRERCSCADPAYDWKKMKSAHGHLDLLLVNHTKFLDLSIERESVLPGERVDHAPESPYAEQESLNDTATMEEIDPKITVIKFGGLSRAIKPSKSMADPFESSYLDYINDKDHFWSPGLVILGLPLRDIRLLTFKQFDDRLTELIQNFKHRYSLVPIIYRSFRYSCCGKEGLTSDRIEKYEMHTRKRLTEELGAEVWDIWTMERDWSTAADYAQTKQCRNSHPLAHGLIEAESHVLVNALCNELSG</sequence>
<protein>
    <submittedName>
        <fullName evidence="2">Uncharacterized protein</fullName>
    </submittedName>
</protein>
<evidence type="ECO:0000313" key="2">
    <source>
        <dbReference type="EMBL" id="KAI8583169.1"/>
    </source>
</evidence>
<gene>
    <name evidence="2" type="ORF">K450DRAFT_297370</name>
</gene>
<keyword evidence="1" id="KW-0472">Membrane</keyword>
<comment type="caution">
    <text evidence="2">The sequence shown here is derived from an EMBL/GenBank/DDBJ whole genome shotgun (WGS) entry which is preliminary data.</text>
</comment>